<keyword evidence="2" id="KW-1185">Reference proteome</keyword>
<proteinExistence type="predicted"/>
<evidence type="ECO:0000313" key="2">
    <source>
        <dbReference type="Proteomes" id="UP001329313"/>
    </source>
</evidence>
<dbReference type="EMBL" id="CP137080">
    <property type="protein sequence ID" value="WOQ70052.1"/>
    <property type="molecule type" value="Genomic_DNA"/>
</dbReference>
<evidence type="ECO:0008006" key="3">
    <source>
        <dbReference type="Google" id="ProtNLM"/>
    </source>
</evidence>
<sequence length="49" mass="5227">MALPHEAMGRRAVEILLDEGSHGETLIEMPAVVRASVAPARSDATRTRG</sequence>
<organism evidence="1 2">
    <name type="scientific">Microbacterium limosum</name>
    <dbReference type="NCBI Taxonomy" id="3079935"/>
    <lineage>
        <taxon>Bacteria</taxon>
        <taxon>Bacillati</taxon>
        <taxon>Actinomycetota</taxon>
        <taxon>Actinomycetes</taxon>
        <taxon>Micrococcales</taxon>
        <taxon>Microbacteriaceae</taxon>
        <taxon>Microbacterium</taxon>
    </lineage>
</organism>
<dbReference type="Proteomes" id="UP001329313">
    <property type="component" value="Chromosome"/>
</dbReference>
<dbReference type="AlphaFoldDB" id="A0AAU0MJX8"/>
<name>A0AAU0MJX8_9MICO</name>
<dbReference type="KEGG" id="mliy:RYJ27_02155"/>
<reference evidence="1 2" key="1">
    <citation type="submission" date="2023-10" db="EMBL/GenBank/DDBJ databases">
        <title>Y20.</title>
        <authorList>
            <person name="Zhang G."/>
            <person name="Ding Y."/>
        </authorList>
    </citation>
    <scope>NUCLEOTIDE SEQUENCE [LARGE SCALE GENOMIC DNA]</scope>
    <source>
        <strain evidence="1 2">Y20</strain>
    </source>
</reference>
<accession>A0AAU0MJX8</accession>
<protein>
    <recommendedName>
        <fullName evidence="3">LacI family transcriptional regulator</fullName>
    </recommendedName>
</protein>
<gene>
    <name evidence="1" type="ORF">RYJ27_02155</name>
</gene>
<dbReference type="RefSeq" id="WP_330171146.1">
    <property type="nucleotide sequence ID" value="NZ_CP137080.1"/>
</dbReference>
<evidence type="ECO:0000313" key="1">
    <source>
        <dbReference type="EMBL" id="WOQ70052.1"/>
    </source>
</evidence>